<dbReference type="PANTHER" id="PTHR30290">
    <property type="entry name" value="PERIPLASMIC BINDING COMPONENT OF ABC TRANSPORTER"/>
    <property type="match status" value="1"/>
</dbReference>
<protein>
    <submittedName>
        <fullName evidence="7">Periplasmic oligopeptide-binding protein</fullName>
    </submittedName>
</protein>
<keyword evidence="4 5" id="KW-0732">Signal</keyword>
<dbReference type="InterPro" id="IPR000914">
    <property type="entry name" value="SBP_5_dom"/>
</dbReference>
<evidence type="ECO:0000256" key="2">
    <source>
        <dbReference type="ARBA" id="ARBA00005695"/>
    </source>
</evidence>
<dbReference type="Gene3D" id="3.90.76.10">
    <property type="entry name" value="Dipeptide-binding Protein, Domain 1"/>
    <property type="match status" value="1"/>
</dbReference>
<dbReference type="SUPFAM" id="SSF53850">
    <property type="entry name" value="Periplasmic binding protein-like II"/>
    <property type="match status" value="1"/>
</dbReference>
<dbReference type="CDD" id="cd08504">
    <property type="entry name" value="PBP2_OppA"/>
    <property type="match status" value="1"/>
</dbReference>
<dbReference type="Proteomes" id="UP000656319">
    <property type="component" value="Unassembled WGS sequence"/>
</dbReference>
<evidence type="ECO:0000256" key="4">
    <source>
        <dbReference type="ARBA" id="ARBA00022729"/>
    </source>
</evidence>
<keyword evidence="8" id="KW-1185">Reference proteome</keyword>
<accession>A0ABM8NM61</accession>
<comment type="caution">
    <text evidence="7">The sequence shown here is derived from an EMBL/GenBank/DDBJ whole genome shotgun (WGS) entry which is preliminary data.</text>
</comment>
<reference evidence="7 8" key="1">
    <citation type="submission" date="2020-10" db="EMBL/GenBank/DDBJ databases">
        <authorList>
            <person name="Peeters C."/>
        </authorList>
    </citation>
    <scope>NUCLEOTIDE SEQUENCE [LARGE SCALE GENOMIC DNA]</scope>
    <source>
        <strain evidence="7 8">LMG 27952</strain>
    </source>
</reference>
<evidence type="ECO:0000256" key="3">
    <source>
        <dbReference type="ARBA" id="ARBA00022448"/>
    </source>
</evidence>
<dbReference type="Gene3D" id="3.10.105.10">
    <property type="entry name" value="Dipeptide-binding Protein, Domain 3"/>
    <property type="match status" value="1"/>
</dbReference>
<dbReference type="RefSeq" id="WP_201696412.1">
    <property type="nucleotide sequence ID" value="NZ_CAJHCQ010000006.1"/>
</dbReference>
<feature type="domain" description="Solute-binding protein family 5" evidence="6">
    <location>
        <begin position="79"/>
        <end position="455"/>
    </location>
</feature>
<gene>
    <name evidence="7" type="primary">oppA</name>
    <name evidence="7" type="ORF">LMG27952_02678</name>
</gene>
<feature type="chain" id="PRO_5045633205" evidence="5">
    <location>
        <begin position="25"/>
        <end position="538"/>
    </location>
</feature>
<evidence type="ECO:0000313" key="8">
    <source>
        <dbReference type="Proteomes" id="UP000656319"/>
    </source>
</evidence>
<evidence type="ECO:0000259" key="6">
    <source>
        <dbReference type="Pfam" id="PF00496"/>
    </source>
</evidence>
<organism evidence="7 8">
    <name type="scientific">Paraburkholderia hiiakae</name>
    <dbReference type="NCBI Taxonomy" id="1081782"/>
    <lineage>
        <taxon>Bacteria</taxon>
        <taxon>Pseudomonadati</taxon>
        <taxon>Pseudomonadota</taxon>
        <taxon>Betaproteobacteria</taxon>
        <taxon>Burkholderiales</taxon>
        <taxon>Burkholderiaceae</taxon>
        <taxon>Paraburkholderia</taxon>
    </lineage>
</organism>
<dbReference type="EMBL" id="CAJHCQ010000006">
    <property type="protein sequence ID" value="CAD6532943.1"/>
    <property type="molecule type" value="Genomic_DNA"/>
</dbReference>
<evidence type="ECO:0000313" key="7">
    <source>
        <dbReference type="EMBL" id="CAD6532943.1"/>
    </source>
</evidence>
<sequence>MTRSILFAATLTVFALAQSAQVQAVTIPPGTALAAKQEMTRQNQSEVESLDPAYIESYSANLIGLDLYEGLTRLDAAGTVVPGVAESWTRPAPDTWVFKLRRDAKWSDGRPVTAADFVYAWRRIADPKTASPYTIAVEFLKNAKAVIAGKQPTTALGVRAIDPYTLEVKTEAPTPFLTELFANSSMAPVDRATVAKFGVSWTRPGNLVGNGPYVLADWQPNNRIVLTKNPRYWNAAHVAIAKVTWLPIESDETAMRMYQAGQIDMTFTIPSGQYAQISRTMGADIKAGLRIATYYYSLNNADPALRDPRVRQALSMVIDRNLLTSKITQSGESPAYGLIVKGTKGADQFTPDWASWPMARRIDTARTLLKASGVSDAKPLTITLTYNTNDLHKKVALFAASEWRTKLGVNTKLDNLEFKVLLKQRHDGTYQVARNGWFADYNDAMTYYSLVQCNSPQNDQRNCNTKADTTAVEANLQSDEAKRQAMLTQAFALTMNDYPLLPMFQYSAARLVKPFVGGYSLTNYIDERATQDMYILKH</sequence>
<keyword evidence="3" id="KW-0813">Transport</keyword>
<evidence type="ECO:0000256" key="1">
    <source>
        <dbReference type="ARBA" id="ARBA00004196"/>
    </source>
</evidence>
<feature type="signal peptide" evidence="5">
    <location>
        <begin position="1"/>
        <end position="24"/>
    </location>
</feature>
<dbReference type="Pfam" id="PF00496">
    <property type="entry name" value="SBP_bac_5"/>
    <property type="match status" value="1"/>
</dbReference>
<comment type="subcellular location">
    <subcellularLocation>
        <location evidence="1">Cell envelope</location>
    </subcellularLocation>
</comment>
<proteinExistence type="inferred from homology"/>
<dbReference type="Gene3D" id="3.40.190.10">
    <property type="entry name" value="Periplasmic binding protein-like II"/>
    <property type="match status" value="1"/>
</dbReference>
<evidence type="ECO:0000256" key="5">
    <source>
        <dbReference type="SAM" id="SignalP"/>
    </source>
</evidence>
<dbReference type="PIRSF" id="PIRSF002741">
    <property type="entry name" value="MppA"/>
    <property type="match status" value="1"/>
</dbReference>
<dbReference type="PANTHER" id="PTHR30290:SF10">
    <property type="entry name" value="PERIPLASMIC OLIGOPEPTIDE-BINDING PROTEIN-RELATED"/>
    <property type="match status" value="1"/>
</dbReference>
<name>A0ABM8NM61_9BURK</name>
<comment type="similarity">
    <text evidence="2">Belongs to the bacterial solute-binding protein 5 family.</text>
</comment>
<dbReference type="InterPro" id="IPR039424">
    <property type="entry name" value="SBP_5"/>
</dbReference>
<dbReference type="InterPro" id="IPR030678">
    <property type="entry name" value="Peptide/Ni-bd"/>
</dbReference>